<sequence>MRDSVEKAGITEGGFTLTTQHNGLRFDIYERVHLSEGAIGIQDLEGVELVPHIQVIPQGDQALLRGNLFLTGTFIDELGRSDQTLEHLIPVEITLPMNRVQRMEDIAVEIENFDIDLLSSRSLNITGVLSLAGLELVSDADHEAWRETENEVVFVHEARDPHTVPLVEAKDEAFGDVSSFFDSADQPPAETESWEMRSERVEPPNKLPAGPQAQSVPQPAPNVFQAAQQNVPQSAPIMQQEAQQNIPQPAPNVQQEAQQNIPQPLSNVTPAPLSVPEPTKGPETLKPQEAQKTQEAPTAQSFGELNPTAATDKDLKVGVGSKKSPEPLSAPAPLYKSFGLSNLFSLGSSQKEKRDPEETIGEEPESVAEKVEWKNLLLTSKGEEQGFKRLRLCIVQKEETLESIAKRYDLNPREIALYNRLGDNDVSEGQIVYIPK</sequence>
<dbReference type="CDD" id="cd00118">
    <property type="entry name" value="LysM"/>
    <property type="match status" value="1"/>
</dbReference>
<evidence type="ECO:0000313" key="4">
    <source>
        <dbReference type="Proteomes" id="UP000076563"/>
    </source>
</evidence>
<dbReference type="Pfam" id="PF01476">
    <property type="entry name" value="LysM"/>
    <property type="match status" value="1"/>
</dbReference>
<dbReference type="AlphaFoldDB" id="A0A165QIS5"/>
<comment type="caution">
    <text evidence="3">The sequence shown here is derived from an EMBL/GenBank/DDBJ whole genome shotgun (WGS) entry which is preliminary data.</text>
</comment>
<proteinExistence type="predicted"/>
<dbReference type="OrthoDB" id="2966368at2"/>
<dbReference type="Gene3D" id="3.10.350.10">
    <property type="entry name" value="LysM domain"/>
    <property type="match status" value="1"/>
</dbReference>
<reference evidence="4" key="1">
    <citation type="submission" date="2016-01" db="EMBL/GenBank/DDBJ databases">
        <title>Draft genome of Chromobacterium sp. F49.</title>
        <authorList>
            <person name="Hong K.W."/>
        </authorList>
    </citation>
    <scope>NUCLEOTIDE SEQUENCE [LARGE SCALE GENOMIC DNA]</scope>
    <source>
        <strain evidence="4">M63</strain>
    </source>
</reference>
<dbReference type="SUPFAM" id="SSF54106">
    <property type="entry name" value="LysM domain"/>
    <property type="match status" value="1"/>
</dbReference>
<organism evidence="3 4">
    <name type="scientific">Paenibacillus elgii</name>
    <dbReference type="NCBI Taxonomy" id="189691"/>
    <lineage>
        <taxon>Bacteria</taxon>
        <taxon>Bacillati</taxon>
        <taxon>Bacillota</taxon>
        <taxon>Bacilli</taxon>
        <taxon>Bacillales</taxon>
        <taxon>Paenibacillaceae</taxon>
        <taxon>Paenibacillus</taxon>
    </lineage>
</organism>
<dbReference type="PROSITE" id="PS51782">
    <property type="entry name" value="LYSM"/>
    <property type="match status" value="1"/>
</dbReference>
<dbReference type="Pfam" id="PF20918">
    <property type="entry name" value="SPOCS_spoVID-N"/>
    <property type="match status" value="1"/>
</dbReference>
<keyword evidence="4" id="KW-1185">Reference proteome</keyword>
<dbReference type="Proteomes" id="UP000076563">
    <property type="component" value="Unassembled WGS sequence"/>
</dbReference>
<dbReference type="EMBL" id="LQRA01000074">
    <property type="protein sequence ID" value="KZE75169.1"/>
    <property type="molecule type" value="Genomic_DNA"/>
</dbReference>
<feature type="compositionally biased region" description="Basic and acidic residues" evidence="1">
    <location>
        <begin position="194"/>
        <end position="203"/>
    </location>
</feature>
<name>A0A165QIS5_9BACL</name>
<protein>
    <recommendedName>
        <fullName evidence="2">LysM domain-containing protein</fullName>
    </recommendedName>
</protein>
<evidence type="ECO:0000256" key="1">
    <source>
        <dbReference type="SAM" id="MobiDB-lite"/>
    </source>
</evidence>
<dbReference type="InterPro" id="IPR048862">
    <property type="entry name" value="SPOCS_spoVID_N"/>
</dbReference>
<feature type="compositionally biased region" description="Polar residues" evidence="1">
    <location>
        <begin position="290"/>
        <end position="303"/>
    </location>
</feature>
<gene>
    <name evidence="3" type="ORF">AV654_27890</name>
</gene>
<dbReference type="SMART" id="SM00257">
    <property type="entry name" value="LysM"/>
    <property type="match status" value="1"/>
</dbReference>
<evidence type="ECO:0000313" key="3">
    <source>
        <dbReference type="EMBL" id="KZE75169.1"/>
    </source>
</evidence>
<feature type="compositionally biased region" description="Polar residues" evidence="1">
    <location>
        <begin position="237"/>
        <end position="269"/>
    </location>
</feature>
<feature type="domain" description="LysM" evidence="2">
    <location>
        <begin position="391"/>
        <end position="434"/>
    </location>
</feature>
<dbReference type="eggNOG" id="COG1388">
    <property type="taxonomic scope" value="Bacteria"/>
</dbReference>
<feature type="compositionally biased region" description="Low complexity" evidence="1">
    <location>
        <begin position="337"/>
        <end position="349"/>
    </location>
</feature>
<dbReference type="InterPro" id="IPR036779">
    <property type="entry name" value="LysM_dom_sf"/>
</dbReference>
<accession>A0A165QIS5</accession>
<evidence type="ECO:0000259" key="2">
    <source>
        <dbReference type="PROSITE" id="PS51782"/>
    </source>
</evidence>
<feature type="region of interest" description="Disordered" evidence="1">
    <location>
        <begin position="237"/>
        <end position="366"/>
    </location>
</feature>
<dbReference type="STRING" id="1007103.GCA_000213315_00427"/>
<dbReference type="InterPro" id="IPR018392">
    <property type="entry name" value="LysM"/>
</dbReference>
<feature type="region of interest" description="Disordered" evidence="1">
    <location>
        <begin position="178"/>
        <end position="218"/>
    </location>
</feature>